<dbReference type="AlphaFoldDB" id="A0A120AGS2"/>
<comment type="caution">
    <text evidence="2">The sequence shown here is derived from an EMBL/GenBank/DDBJ whole genome shotgun (WGS) entry which is preliminary data.</text>
</comment>
<dbReference type="EC" id="3.6.3.5" evidence="2"/>
<dbReference type="SMART" id="SM00746">
    <property type="entry name" value="TRASH"/>
    <property type="match status" value="1"/>
</dbReference>
<dbReference type="RefSeq" id="WP_036112521.1">
    <property type="nucleotide sequence ID" value="NZ_JAJA02000001.1"/>
</dbReference>
<dbReference type="GO" id="GO:0016787">
    <property type="term" value="F:hydrolase activity"/>
    <property type="evidence" value="ECO:0007669"/>
    <property type="project" value="UniProtKB-KW"/>
</dbReference>
<dbReference type="InterPro" id="IPR011017">
    <property type="entry name" value="TRASH_dom"/>
</dbReference>
<dbReference type="InterPro" id="IPR009078">
    <property type="entry name" value="Ferritin-like_SF"/>
</dbReference>
<feature type="domain" description="TRASH" evidence="1">
    <location>
        <begin position="41"/>
        <end position="79"/>
    </location>
</feature>
<dbReference type="OrthoDB" id="9814270at2"/>
<proteinExistence type="predicted"/>
<dbReference type="EMBL" id="JAJA02000001">
    <property type="protein sequence ID" value="KWS05028.1"/>
    <property type="molecule type" value="Genomic_DNA"/>
</dbReference>
<reference evidence="2 3" key="1">
    <citation type="journal article" date="2014" name="Genome Announc.">
        <title>Draft Genome Sequence of Lysobacter capsici AZ78, a Bacterium Antagonistic to Plant-Pathogenic Oomycetes.</title>
        <authorList>
            <person name="Puopolo G."/>
            <person name="Sonego P."/>
            <person name="Engelen K."/>
            <person name="Pertot I."/>
        </authorList>
    </citation>
    <scope>NUCLEOTIDE SEQUENCE [LARGE SCALE GENOMIC DNA]</scope>
    <source>
        <strain evidence="2 3">AZ78</strain>
    </source>
</reference>
<sequence>MSVNQASDKPSDNVDDAPRDCCSAARTCGSTVATTAAASIDPVCGMQVDPATTPHRLAQAGVEHHFCSAHCRQAFVDSSAQASATR</sequence>
<gene>
    <name evidence="2" type="ORF">AZ78_2578</name>
</gene>
<dbReference type="SUPFAM" id="SSF47240">
    <property type="entry name" value="Ferritin-like"/>
    <property type="match status" value="1"/>
</dbReference>
<dbReference type="Proteomes" id="UP000023435">
    <property type="component" value="Unassembled WGS sequence"/>
</dbReference>
<dbReference type="Pfam" id="PF04945">
    <property type="entry name" value="YHS"/>
    <property type="match status" value="1"/>
</dbReference>
<evidence type="ECO:0000259" key="1">
    <source>
        <dbReference type="SMART" id="SM00746"/>
    </source>
</evidence>
<name>A0A120AGS2_9GAMM</name>
<accession>A0A120AGS2</accession>
<evidence type="ECO:0000313" key="2">
    <source>
        <dbReference type="EMBL" id="KWS05028.1"/>
    </source>
</evidence>
<dbReference type="InterPro" id="IPR007029">
    <property type="entry name" value="YHS_dom"/>
</dbReference>
<dbReference type="EC" id="3.6.3.3" evidence="2"/>
<keyword evidence="2" id="KW-0378">Hydrolase</keyword>
<keyword evidence="3" id="KW-1185">Reference proteome</keyword>
<protein>
    <submittedName>
        <fullName evidence="2">Lead, cadmium, zinc and mercury transporting ATPase</fullName>
        <ecNumber evidence="2">3.6.3.3</ecNumber>
        <ecNumber evidence="2">3.6.3.4</ecNumber>
        <ecNumber evidence="2">3.6.3.5</ecNumber>
    </submittedName>
</protein>
<dbReference type="EC" id="3.6.3.4" evidence="2"/>
<organism evidence="2 3">
    <name type="scientific">Lysobacter capsici AZ78</name>
    <dbReference type="NCBI Taxonomy" id="1444315"/>
    <lineage>
        <taxon>Bacteria</taxon>
        <taxon>Pseudomonadati</taxon>
        <taxon>Pseudomonadota</taxon>
        <taxon>Gammaproteobacteria</taxon>
        <taxon>Lysobacterales</taxon>
        <taxon>Lysobacteraceae</taxon>
        <taxon>Lysobacter</taxon>
    </lineage>
</organism>
<evidence type="ECO:0000313" key="3">
    <source>
        <dbReference type="Proteomes" id="UP000023435"/>
    </source>
</evidence>